<dbReference type="Proteomes" id="UP000429232">
    <property type="component" value="Chromosome"/>
</dbReference>
<accession>A0A6I4IMU6</accession>
<dbReference type="AlphaFoldDB" id="A0A6I4IMU6"/>
<dbReference type="KEGG" id="mgik:GO620_006330"/>
<dbReference type="InterPro" id="IPR018476">
    <property type="entry name" value="GlyceroP-diester-Pdiesterase_M"/>
</dbReference>
<dbReference type="Pfam" id="PF10110">
    <property type="entry name" value="GPDPase_memb"/>
    <property type="match status" value="1"/>
</dbReference>
<keyword evidence="3" id="KW-1185">Reference proteome</keyword>
<reference evidence="2 3" key="1">
    <citation type="submission" date="2020-12" db="EMBL/GenBank/DDBJ databases">
        <title>HMF7856_wgs.fasta genome submission.</title>
        <authorList>
            <person name="Kang H."/>
            <person name="Kim H."/>
            <person name="Joh K."/>
        </authorList>
    </citation>
    <scope>NUCLEOTIDE SEQUENCE [LARGE SCALE GENOMIC DNA]</scope>
    <source>
        <strain evidence="2 3">HMF7856</strain>
    </source>
</reference>
<organism evidence="2 3">
    <name type="scientific">Mucilaginibacter ginkgonis</name>
    <dbReference type="NCBI Taxonomy" id="2682091"/>
    <lineage>
        <taxon>Bacteria</taxon>
        <taxon>Pseudomonadati</taxon>
        <taxon>Bacteroidota</taxon>
        <taxon>Sphingobacteriia</taxon>
        <taxon>Sphingobacteriales</taxon>
        <taxon>Sphingobacteriaceae</taxon>
        <taxon>Mucilaginibacter</taxon>
    </lineage>
</organism>
<proteinExistence type="predicted"/>
<sequence length="259" mass="29418">MYHPFSIAETIKSAWNVFKKNYISLIIYSVLSVAIGTAVKFAVTLFFVSDNFYSQIIFGLLMLLFQSFLVLSFYKLILTLIDREFYEFSFSDILPSLRMVGNLVLIAIGYGFLIGTLSFINFRLADHDQIFYVLDKIEMVGIGYLLVRSIFCLCFIVDDDSGASESLKQSFRVTRGNFFKIVALIIIVIATVFLLLLIIAGIITLLVDEDSSMRSFAIYAAVICWFAISFPIVQVMIMVTYRKLVYSHLDVDDDVSETV</sequence>
<name>A0A6I4IMU6_9SPHI</name>
<evidence type="ECO:0000313" key="2">
    <source>
        <dbReference type="EMBL" id="QQL51064.1"/>
    </source>
</evidence>
<protein>
    <submittedName>
        <fullName evidence="2">Glycerophosphoryl diester phosphodiesterase membrane domain-containing protein</fullName>
    </submittedName>
</protein>
<gene>
    <name evidence="2" type="ORF">GO620_006330</name>
</gene>
<evidence type="ECO:0000313" key="3">
    <source>
        <dbReference type="Proteomes" id="UP000429232"/>
    </source>
</evidence>
<feature type="domain" description="Glycerophosphoryl diester phosphodiesterase membrane" evidence="1">
    <location>
        <begin position="135"/>
        <end position="254"/>
    </location>
</feature>
<dbReference type="EMBL" id="CP066775">
    <property type="protein sequence ID" value="QQL51064.1"/>
    <property type="molecule type" value="Genomic_DNA"/>
</dbReference>
<evidence type="ECO:0000259" key="1">
    <source>
        <dbReference type="Pfam" id="PF10110"/>
    </source>
</evidence>
<dbReference type="RefSeq" id="WP_157523638.1">
    <property type="nucleotide sequence ID" value="NZ_CP066775.1"/>
</dbReference>